<protein>
    <submittedName>
        <fullName evidence="2">Uncharacterized protein</fullName>
    </submittedName>
</protein>
<gene>
    <name evidence="2" type="ORF">SCE1572_22795</name>
</gene>
<dbReference type="KEGG" id="scu:SCE1572_22795"/>
<proteinExistence type="predicted"/>
<evidence type="ECO:0000313" key="2">
    <source>
        <dbReference type="EMBL" id="AGP37069.1"/>
    </source>
</evidence>
<dbReference type="AlphaFoldDB" id="S4XX42"/>
<evidence type="ECO:0000256" key="1">
    <source>
        <dbReference type="SAM" id="MobiDB-lite"/>
    </source>
</evidence>
<feature type="compositionally biased region" description="Basic and acidic residues" evidence="1">
    <location>
        <begin position="279"/>
        <end position="300"/>
    </location>
</feature>
<dbReference type="Proteomes" id="UP000014803">
    <property type="component" value="Chromosome"/>
</dbReference>
<dbReference type="OrthoDB" id="5501626at2"/>
<organism evidence="2 3">
    <name type="scientific">Sorangium cellulosum So0157-2</name>
    <dbReference type="NCBI Taxonomy" id="1254432"/>
    <lineage>
        <taxon>Bacteria</taxon>
        <taxon>Pseudomonadati</taxon>
        <taxon>Myxococcota</taxon>
        <taxon>Polyangia</taxon>
        <taxon>Polyangiales</taxon>
        <taxon>Polyangiaceae</taxon>
        <taxon>Sorangium</taxon>
    </lineage>
</organism>
<feature type="region of interest" description="Disordered" evidence="1">
    <location>
        <begin position="258"/>
        <end position="306"/>
    </location>
</feature>
<dbReference type="eggNOG" id="COG3147">
    <property type="taxonomic scope" value="Bacteria"/>
</dbReference>
<dbReference type="PATRIC" id="fig|1254432.3.peg.5161"/>
<reference evidence="2 3" key="1">
    <citation type="journal article" date="2013" name="Sci. Rep.">
        <title>Extraordinary expansion of a Sorangium cellulosum genome from an alkaline milieu.</title>
        <authorList>
            <person name="Han K."/>
            <person name="Li Z.F."/>
            <person name="Peng R."/>
            <person name="Zhu L.P."/>
            <person name="Zhou T."/>
            <person name="Wang L.G."/>
            <person name="Li S.G."/>
            <person name="Zhang X.B."/>
            <person name="Hu W."/>
            <person name="Wu Z.H."/>
            <person name="Qin N."/>
            <person name="Li Y.Z."/>
        </authorList>
    </citation>
    <scope>NUCLEOTIDE SEQUENCE [LARGE SCALE GENOMIC DNA]</scope>
    <source>
        <strain evidence="2 3">So0157-2</strain>
    </source>
</reference>
<dbReference type="EMBL" id="CP003969">
    <property type="protein sequence ID" value="AGP37069.1"/>
    <property type="molecule type" value="Genomic_DNA"/>
</dbReference>
<dbReference type="HOGENOM" id="CLU_979708_0_0_7"/>
<sequence>MGIELSQEQHAVLKETRAVATPAEFQALLDAARPEMDRIVREVMEPSQPISTTVTELRDLYLAVVQYEAPLASKAYGPERRALLRGAIQLLDTANLWFGEGKRTGAYQVRPVDQVIKASRPWGARLKAFADQAFAFEPDVAEQLADVNTSGTLAEETSDVATLLRLAKQHQARLAPVGLTEDFLREGSALLDEVSGRDLLAILGLRNREEAMVLRNSIVTYATLLGNEARAAGVNACWDLPEAKRRFSATSFRNALRRLRPKRRGSAAAPDEPAPVEPKPAETKPAESKPVEPKPAEPKPIEPAPV</sequence>
<accession>S4XX42</accession>
<name>S4XX42_SORCE</name>
<dbReference type="RefSeq" id="WP_020736488.1">
    <property type="nucleotide sequence ID" value="NC_021658.1"/>
</dbReference>
<evidence type="ECO:0000313" key="3">
    <source>
        <dbReference type="Proteomes" id="UP000014803"/>
    </source>
</evidence>